<dbReference type="Gene3D" id="1.20.120.680">
    <property type="entry name" value="Formiminotetrahydrofolate cyclodeaminase monomer, up-and-down helical bundle"/>
    <property type="match status" value="1"/>
</dbReference>
<keyword evidence="3" id="KW-1185">Reference proteome</keyword>
<dbReference type="InterPro" id="IPR036178">
    <property type="entry name" value="Formintransfe-cycloase-like_sf"/>
</dbReference>
<dbReference type="InterPro" id="IPR007044">
    <property type="entry name" value="Cyclodeamin/CycHdrlase"/>
</dbReference>
<dbReference type="PANTHER" id="PTHR31712:SF1">
    <property type="entry name" value="SECRETED PROTEIN"/>
    <property type="match status" value="1"/>
</dbReference>
<dbReference type="PANTHER" id="PTHR31712">
    <property type="entry name" value="DIETARY RESTRICTION OVER EXPRESSED"/>
    <property type="match status" value="1"/>
</dbReference>
<comment type="caution">
    <text evidence="2">The sequence shown here is derived from an EMBL/GenBank/DDBJ whole genome shotgun (WGS) entry which is preliminary data.</text>
</comment>
<dbReference type="RefSeq" id="WP_044160849.1">
    <property type="nucleotide sequence ID" value="NZ_JACIER010000011.1"/>
</dbReference>
<evidence type="ECO:0000313" key="2">
    <source>
        <dbReference type="EMBL" id="MBB4045054.1"/>
    </source>
</evidence>
<sequence>MLVDLTLKDFLNKVAGSDPVPGGGSIAALNGAVAAGLATMVSRLTIGKKGYEASEEVMTHMQELTLQLLDEFISFIDKDSEAYNDVFACFKMPKDTDEEKAVRSSAIQEATKQAALIPMEVARKALGMMVVIADVVRLGNRNTVTDACVSMIAARSAVLGALLNVRINLGSLKDKEFAEKLQTEADVLEQLAYQREKEVLDAINQELHI</sequence>
<dbReference type="GO" id="GO:0003824">
    <property type="term" value="F:catalytic activity"/>
    <property type="evidence" value="ECO:0007669"/>
    <property type="project" value="InterPro"/>
</dbReference>
<dbReference type="EMBL" id="JACIER010000011">
    <property type="protein sequence ID" value="MBB4045054.1"/>
    <property type="molecule type" value="Genomic_DNA"/>
</dbReference>
<dbReference type="SUPFAM" id="SSF101262">
    <property type="entry name" value="Methenyltetrahydrofolate cyclohydrolase-like"/>
    <property type="match status" value="1"/>
</dbReference>
<organism evidence="2 3">
    <name type="scientific">Bacteroides reticulotermitis</name>
    <dbReference type="NCBI Taxonomy" id="1133319"/>
    <lineage>
        <taxon>Bacteria</taxon>
        <taxon>Pseudomonadati</taxon>
        <taxon>Bacteroidota</taxon>
        <taxon>Bacteroidia</taxon>
        <taxon>Bacteroidales</taxon>
        <taxon>Bacteroidaceae</taxon>
        <taxon>Bacteroides</taxon>
    </lineage>
</organism>
<feature type="domain" description="Cyclodeaminase/cyclohydrolase" evidence="1">
    <location>
        <begin position="6"/>
        <end position="186"/>
    </location>
</feature>
<gene>
    <name evidence="2" type="ORF">GGR06_002856</name>
</gene>
<evidence type="ECO:0000259" key="1">
    <source>
        <dbReference type="Pfam" id="PF04961"/>
    </source>
</evidence>
<dbReference type="Proteomes" id="UP000560658">
    <property type="component" value="Unassembled WGS sequence"/>
</dbReference>
<dbReference type="InterPro" id="IPR035291">
    <property type="entry name" value="DUF5354"/>
</dbReference>
<protein>
    <submittedName>
        <fullName evidence="2">Formiminotetrahydrofolate cyclodeaminase</fullName>
    </submittedName>
</protein>
<dbReference type="AlphaFoldDB" id="A0A840D6F7"/>
<accession>A0A840D6F7</accession>
<proteinExistence type="predicted"/>
<evidence type="ECO:0000313" key="3">
    <source>
        <dbReference type="Proteomes" id="UP000560658"/>
    </source>
</evidence>
<name>A0A840D6F7_9BACE</name>
<dbReference type="Pfam" id="PF04961">
    <property type="entry name" value="FTCD_C"/>
    <property type="match status" value="1"/>
</dbReference>
<reference evidence="2" key="1">
    <citation type="submission" date="2020-08" db="EMBL/GenBank/DDBJ databases">
        <title>Genomic Encyclopedia of Type Strains, Phase IV (KMG-IV): sequencing the most valuable type-strain genomes for metagenomic binning, comparative biology and taxonomic classification.</title>
        <authorList>
            <person name="Goeker M."/>
        </authorList>
    </citation>
    <scope>NUCLEOTIDE SEQUENCE [LARGE SCALE GENOMIC DNA]</scope>
    <source>
        <strain evidence="2">DSM 105720</strain>
    </source>
</reference>